<dbReference type="InterPro" id="IPR050950">
    <property type="entry name" value="HTH-type_LysR_regulators"/>
</dbReference>
<reference evidence="7" key="1">
    <citation type="submission" date="2014-02" db="EMBL/GenBank/DDBJ databases">
        <authorList>
            <person name="Gan H."/>
        </authorList>
    </citation>
    <scope>NUCLEOTIDE SEQUENCE [LARGE SCALE GENOMIC DNA]</scope>
    <source>
        <strain evidence="7">S1</strain>
    </source>
</reference>
<proteinExistence type="inferred from homology"/>
<name>A0A1L1PQK7_HYDIT</name>
<evidence type="ECO:0000256" key="3">
    <source>
        <dbReference type="ARBA" id="ARBA00023125"/>
    </source>
</evidence>
<sequence length="303" mass="33529">MSAFSPLVRYFEEVAEQQSIRRAAERLHIAPSAVTRQIARFEEMLGMPLFERLPRGVRLTSAGEIMLANVRRMRRDFGGALSQIDALKGMRRGQVRLGILQYMGAQLIPDLIADVSRDYPGIFFSVLSANSPEIVDRVANGELDIGMCWAPPSAAPVRRVRSYPVSLGLTVPPRHEWARRKSITLSECLGQPLILPTPDTEPRRMIDSMLRGASASLQLLAETNSMATMTRLVLAGAGVAVMTRVTVADEIRAGTLVHIPLSDRGMQGLQLELLVRAERTLPPMAALILDLLDLRFDRYAGQF</sequence>
<dbReference type="PANTHER" id="PTHR30419:SF8">
    <property type="entry name" value="NITROGEN ASSIMILATION TRANSCRIPTIONAL ACTIVATOR-RELATED"/>
    <property type="match status" value="1"/>
</dbReference>
<dbReference type="GO" id="GO:0003700">
    <property type="term" value="F:DNA-binding transcription factor activity"/>
    <property type="evidence" value="ECO:0007669"/>
    <property type="project" value="InterPro"/>
</dbReference>
<evidence type="ECO:0000259" key="5">
    <source>
        <dbReference type="PROSITE" id="PS50931"/>
    </source>
</evidence>
<dbReference type="SUPFAM" id="SSF53850">
    <property type="entry name" value="Periplasmic binding protein-like II"/>
    <property type="match status" value="1"/>
</dbReference>
<dbReference type="Proteomes" id="UP000028878">
    <property type="component" value="Unassembled WGS sequence"/>
</dbReference>
<protein>
    <submittedName>
        <fullName evidence="6">Transcriptional family protein</fullName>
    </submittedName>
</protein>
<keyword evidence="2" id="KW-0805">Transcription regulation</keyword>
<keyword evidence="7" id="KW-1185">Reference proteome</keyword>
<dbReference type="RefSeq" id="WP_009520531.1">
    <property type="nucleotide sequence ID" value="NZ_CCAE010000006.1"/>
</dbReference>
<evidence type="ECO:0000313" key="7">
    <source>
        <dbReference type="Proteomes" id="UP000028878"/>
    </source>
</evidence>
<dbReference type="Pfam" id="PF03466">
    <property type="entry name" value="LysR_substrate"/>
    <property type="match status" value="1"/>
</dbReference>
<organism evidence="6 7">
    <name type="scientific">Hydrogenophaga intermedia</name>
    <dbReference type="NCBI Taxonomy" id="65786"/>
    <lineage>
        <taxon>Bacteria</taxon>
        <taxon>Pseudomonadati</taxon>
        <taxon>Pseudomonadota</taxon>
        <taxon>Betaproteobacteria</taxon>
        <taxon>Burkholderiales</taxon>
        <taxon>Comamonadaceae</taxon>
        <taxon>Hydrogenophaga</taxon>
    </lineage>
</organism>
<evidence type="ECO:0000256" key="4">
    <source>
        <dbReference type="ARBA" id="ARBA00023163"/>
    </source>
</evidence>
<dbReference type="InterPro" id="IPR036390">
    <property type="entry name" value="WH_DNA-bd_sf"/>
</dbReference>
<dbReference type="EMBL" id="CCAE010000006">
    <property type="protein sequence ID" value="CDN86871.1"/>
    <property type="molecule type" value="Genomic_DNA"/>
</dbReference>
<dbReference type="GO" id="GO:0005829">
    <property type="term" value="C:cytosol"/>
    <property type="evidence" value="ECO:0007669"/>
    <property type="project" value="TreeGrafter"/>
</dbReference>
<accession>A0A1L1PQK7</accession>
<dbReference type="InterPro" id="IPR000847">
    <property type="entry name" value="LysR_HTH_N"/>
</dbReference>
<dbReference type="Gene3D" id="3.40.190.290">
    <property type="match status" value="1"/>
</dbReference>
<dbReference type="AlphaFoldDB" id="A0A1L1PQK7"/>
<keyword evidence="4" id="KW-0804">Transcription</keyword>
<evidence type="ECO:0000256" key="2">
    <source>
        <dbReference type="ARBA" id="ARBA00023015"/>
    </source>
</evidence>
<dbReference type="SUPFAM" id="SSF46785">
    <property type="entry name" value="Winged helix' DNA-binding domain"/>
    <property type="match status" value="1"/>
</dbReference>
<dbReference type="PRINTS" id="PR00039">
    <property type="entry name" value="HTHLYSR"/>
</dbReference>
<dbReference type="InterPro" id="IPR005119">
    <property type="entry name" value="LysR_subst-bd"/>
</dbReference>
<reference evidence="7" key="2">
    <citation type="submission" date="2014-11" db="EMBL/GenBank/DDBJ databases">
        <title>Draft genome sequence of Hydrogenophaga intermedia S1.</title>
        <authorList>
            <person name="Gan H.M."/>
            <person name="Chew T.H."/>
            <person name="Stolz A."/>
        </authorList>
    </citation>
    <scope>NUCLEOTIDE SEQUENCE [LARGE SCALE GENOMIC DNA]</scope>
    <source>
        <strain evidence="7">S1</strain>
    </source>
</reference>
<dbReference type="PROSITE" id="PS50931">
    <property type="entry name" value="HTH_LYSR"/>
    <property type="match status" value="1"/>
</dbReference>
<keyword evidence="3" id="KW-0238">DNA-binding</keyword>
<feature type="domain" description="HTH lysR-type" evidence="5">
    <location>
        <begin position="9"/>
        <end position="60"/>
    </location>
</feature>
<comment type="similarity">
    <text evidence="1">Belongs to the LysR transcriptional regulatory family.</text>
</comment>
<evidence type="ECO:0000313" key="6">
    <source>
        <dbReference type="EMBL" id="CDN86871.1"/>
    </source>
</evidence>
<evidence type="ECO:0000256" key="1">
    <source>
        <dbReference type="ARBA" id="ARBA00009437"/>
    </source>
</evidence>
<dbReference type="FunFam" id="1.10.10.10:FF:000001">
    <property type="entry name" value="LysR family transcriptional regulator"/>
    <property type="match status" value="1"/>
</dbReference>
<dbReference type="InterPro" id="IPR036388">
    <property type="entry name" value="WH-like_DNA-bd_sf"/>
</dbReference>
<gene>
    <name evidence="6" type="ORF">BN948_01289</name>
</gene>
<dbReference type="Pfam" id="PF00126">
    <property type="entry name" value="HTH_1"/>
    <property type="match status" value="1"/>
</dbReference>
<dbReference type="Gene3D" id="1.10.10.10">
    <property type="entry name" value="Winged helix-like DNA-binding domain superfamily/Winged helix DNA-binding domain"/>
    <property type="match status" value="1"/>
</dbReference>
<dbReference type="GO" id="GO:0003677">
    <property type="term" value="F:DNA binding"/>
    <property type="evidence" value="ECO:0007669"/>
    <property type="project" value="UniProtKB-KW"/>
</dbReference>
<dbReference type="PANTHER" id="PTHR30419">
    <property type="entry name" value="HTH-TYPE TRANSCRIPTIONAL REGULATOR YBHD"/>
    <property type="match status" value="1"/>
</dbReference>